<sequence>MDKSPFQKLPAERRNIIYEMVLQTPTDIALHAQIDTHIDSDMLATRQMTAQVNTEAARAARHCLELTRACKEIRSDTIALFYAINRFKFDPRLDIRVGQWGKASKRHYAEALQAVRRWLESISPAVRQNLKLHIHFAHVDASGSRGNLRPHRAVLWWKETRKLESSVLHSVMDPVNIYAVFEVTRCPFLECPACTTHPRPALTPLLANECQWAVLMIKRLFLVIPTANKNAAREEMEIAFRKHTAEVEQWIAAHPCGHDREVRERLQQSLDTVRMLVSDRS</sequence>
<protein>
    <recommendedName>
        <fullName evidence="1">DUF7730 domain-containing protein</fullName>
    </recommendedName>
</protein>
<reference evidence="2 3" key="2">
    <citation type="journal article" date="2021" name="Curr. Genet.">
        <title>Genetic response to nitrogen starvation in the aggressive Eucalyptus foliar pathogen Teratosphaeria destructans.</title>
        <authorList>
            <person name="Havenga M."/>
            <person name="Wingfield B.D."/>
            <person name="Wingfield M.J."/>
            <person name="Dreyer L.L."/>
            <person name="Roets F."/>
            <person name="Aylward J."/>
        </authorList>
    </citation>
    <scope>NUCLEOTIDE SEQUENCE [LARGE SCALE GENOMIC DNA]</scope>
    <source>
        <strain evidence="2">CMW44962</strain>
    </source>
</reference>
<dbReference type="PANTHER" id="PTHR42085:SF1">
    <property type="entry name" value="F-BOX DOMAIN-CONTAINING PROTEIN"/>
    <property type="match status" value="1"/>
</dbReference>
<evidence type="ECO:0000259" key="1">
    <source>
        <dbReference type="Pfam" id="PF24864"/>
    </source>
</evidence>
<dbReference type="AlphaFoldDB" id="A0A9W7W381"/>
<accession>A0A9W7W381</accession>
<gene>
    <name evidence="2" type="ORF">Tdes44962_MAKER02336</name>
</gene>
<dbReference type="Pfam" id="PF24864">
    <property type="entry name" value="DUF7730"/>
    <property type="match status" value="1"/>
</dbReference>
<dbReference type="EMBL" id="RIBY02001445">
    <property type="protein sequence ID" value="KAH9828907.1"/>
    <property type="molecule type" value="Genomic_DNA"/>
</dbReference>
<feature type="domain" description="DUF7730" evidence="1">
    <location>
        <begin position="4"/>
        <end position="90"/>
    </location>
</feature>
<dbReference type="PANTHER" id="PTHR42085">
    <property type="entry name" value="F-BOX DOMAIN-CONTAINING PROTEIN"/>
    <property type="match status" value="1"/>
</dbReference>
<dbReference type="Proteomes" id="UP001138500">
    <property type="component" value="Unassembled WGS sequence"/>
</dbReference>
<comment type="caution">
    <text evidence="2">The sequence shown here is derived from an EMBL/GenBank/DDBJ whole genome shotgun (WGS) entry which is preliminary data.</text>
</comment>
<organism evidence="2 3">
    <name type="scientific">Teratosphaeria destructans</name>
    <dbReference type="NCBI Taxonomy" id="418781"/>
    <lineage>
        <taxon>Eukaryota</taxon>
        <taxon>Fungi</taxon>
        <taxon>Dikarya</taxon>
        <taxon>Ascomycota</taxon>
        <taxon>Pezizomycotina</taxon>
        <taxon>Dothideomycetes</taxon>
        <taxon>Dothideomycetidae</taxon>
        <taxon>Mycosphaerellales</taxon>
        <taxon>Teratosphaeriaceae</taxon>
        <taxon>Teratosphaeria</taxon>
    </lineage>
</organism>
<proteinExistence type="predicted"/>
<dbReference type="InterPro" id="IPR038883">
    <property type="entry name" value="AN11006-like"/>
</dbReference>
<dbReference type="InterPro" id="IPR056632">
    <property type="entry name" value="DUF7730"/>
</dbReference>
<evidence type="ECO:0000313" key="3">
    <source>
        <dbReference type="Proteomes" id="UP001138500"/>
    </source>
</evidence>
<keyword evidence="3" id="KW-1185">Reference proteome</keyword>
<dbReference type="OrthoDB" id="3816007at2759"/>
<reference evidence="2 3" key="1">
    <citation type="journal article" date="2018" name="IMA Fungus">
        <title>IMA Genome-F 10: Nine draft genome sequences of Claviceps purpurea s.lat., including C. arundinis, C. humidiphila, and C. cf. spartinae, pseudomolecules for the pitch canker pathogen Fusarium circinatum, draft genome of Davidsoniella eucalypti, Grosmannia galeiformis, Quambalaria eucalypti, and Teratosphaeria destructans.</title>
        <authorList>
            <person name="Wingfield B.D."/>
            <person name="Liu M."/>
            <person name="Nguyen H.D."/>
            <person name="Lane F.A."/>
            <person name="Morgan S.W."/>
            <person name="De Vos L."/>
            <person name="Wilken P.M."/>
            <person name="Duong T.A."/>
            <person name="Aylward J."/>
            <person name="Coetzee M.P."/>
            <person name="Dadej K."/>
            <person name="De Beer Z.W."/>
            <person name="Findlay W."/>
            <person name="Havenga M."/>
            <person name="Kolarik M."/>
            <person name="Menzies J.G."/>
            <person name="Naidoo K."/>
            <person name="Pochopski O."/>
            <person name="Shoukouhi P."/>
            <person name="Santana Q.C."/>
            <person name="Seifert K.A."/>
            <person name="Soal N."/>
            <person name="Steenkamp E.T."/>
            <person name="Tatham C.T."/>
            <person name="van der Nest M.A."/>
            <person name="Wingfield M.J."/>
        </authorList>
    </citation>
    <scope>NUCLEOTIDE SEQUENCE [LARGE SCALE GENOMIC DNA]</scope>
    <source>
        <strain evidence="2">CMW44962</strain>
    </source>
</reference>
<name>A0A9W7W381_9PEZI</name>
<evidence type="ECO:0000313" key="2">
    <source>
        <dbReference type="EMBL" id="KAH9828907.1"/>
    </source>
</evidence>